<sequence length="99" mass="10812">MAKAKRQKKKYLETAKRGWSSRLCGANHEDMHNPLAGLWDNSEPVIVPHLVKIAAKEDCIIGTVGIETLVGIHSIGEHAVSLPPVALGLRNDVRRLVGQ</sequence>
<dbReference type="Proteomes" id="UP000836387">
    <property type="component" value="Unassembled WGS sequence"/>
</dbReference>
<dbReference type="EMBL" id="CADEHS020000093">
    <property type="protein sequence ID" value="CAG9949491.1"/>
    <property type="molecule type" value="Genomic_DNA"/>
</dbReference>
<comment type="caution">
    <text evidence="1">The sequence shown here is derived from an EMBL/GenBank/DDBJ whole genome shotgun (WGS) entry which is preliminary data.</text>
</comment>
<reference evidence="1" key="1">
    <citation type="submission" date="2020-04" db="EMBL/GenBank/DDBJ databases">
        <authorList>
            <person name="Broberg M."/>
        </authorList>
    </citation>
    <scope>NUCLEOTIDE SEQUENCE</scope>
</reference>
<protein>
    <submittedName>
        <fullName evidence="1">Uncharacterized protein</fullName>
    </submittedName>
</protein>
<name>A0ACA9U8C5_BIOOC</name>
<evidence type="ECO:0000313" key="1">
    <source>
        <dbReference type="EMBL" id="CAG9949491.1"/>
    </source>
</evidence>
<organism evidence="1 2">
    <name type="scientific">Clonostachys rosea f. rosea IK726</name>
    <dbReference type="NCBI Taxonomy" id="1349383"/>
    <lineage>
        <taxon>Eukaryota</taxon>
        <taxon>Fungi</taxon>
        <taxon>Dikarya</taxon>
        <taxon>Ascomycota</taxon>
        <taxon>Pezizomycotina</taxon>
        <taxon>Sordariomycetes</taxon>
        <taxon>Hypocreomycetidae</taxon>
        <taxon>Hypocreales</taxon>
        <taxon>Bionectriaceae</taxon>
        <taxon>Clonostachys</taxon>
    </lineage>
</organism>
<accession>A0ACA9U8C5</accession>
<evidence type="ECO:0000313" key="2">
    <source>
        <dbReference type="Proteomes" id="UP000836387"/>
    </source>
</evidence>
<keyword evidence="2" id="KW-1185">Reference proteome</keyword>
<proteinExistence type="predicted"/>
<gene>
    <name evidence="1" type="ORF">CRV2_00018952</name>
</gene>
<reference evidence="1" key="2">
    <citation type="submission" date="2021-10" db="EMBL/GenBank/DDBJ databases">
        <authorList>
            <person name="Piombo E."/>
        </authorList>
    </citation>
    <scope>NUCLEOTIDE SEQUENCE</scope>
</reference>